<gene>
    <name evidence="2" type="ORF">HF086_001279</name>
</gene>
<sequence>MKVAYRGQYEAEVGRLATGEQNREATGNKARERPIGLKSLINDVIRKTLIEVAETGRWQSITNAVELLKQSECDVESLKVTNQRLKTTRKALAAELNAKRNQWALELRNADQKVAVLRDKMSVRI</sequence>
<proteinExistence type="predicted"/>
<reference evidence="2" key="1">
    <citation type="journal article" date="2021" name="G3 (Bethesda)">
        <title>Genome and transcriptome analysis of the beet armyworm Spodoptera exigua reveals targets for pest control. .</title>
        <authorList>
            <person name="Simon S."/>
            <person name="Breeschoten T."/>
            <person name="Jansen H.J."/>
            <person name="Dirks R.P."/>
            <person name="Schranz M.E."/>
            <person name="Ros V.I.D."/>
        </authorList>
    </citation>
    <scope>NUCLEOTIDE SEQUENCE</scope>
    <source>
        <strain evidence="2">TB_SE_WUR_2020</strain>
    </source>
</reference>
<comment type="caution">
    <text evidence="2">The sequence shown here is derived from an EMBL/GenBank/DDBJ whole genome shotgun (WGS) entry which is preliminary data.</text>
</comment>
<evidence type="ECO:0000256" key="1">
    <source>
        <dbReference type="SAM" id="Coils"/>
    </source>
</evidence>
<evidence type="ECO:0000313" key="3">
    <source>
        <dbReference type="Proteomes" id="UP000814243"/>
    </source>
</evidence>
<accession>A0A922MBX7</accession>
<keyword evidence="1" id="KW-0175">Coiled coil</keyword>
<name>A0A922MBX7_SPOEX</name>
<feature type="coiled-coil region" evidence="1">
    <location>
        <begin position="68"/>
        <end position="113"/>
    </location>
</feature>
<organism evidence="2 3">
    <name type="scientific">Spodoptera exigua</name>
    <name type="common">Beet armyworm</name>
    <name type="synonym">Noctua fulgens</name>
    <dbReference type="NCBI Taxonomy" id="7107"/>
    <lineage>
        <taxon>Eukaryota</taxon>
        <taxon>Metazoa</taxon>
        <taxon>Ecdysozoa</taxon>
        <taxon>Arthropoda</taxon>
        <taxon>Hexapoda</taxon>
        <taxon>Insecta</taxon>
        <taxon>Pterygota</taxon>
        <taxon>Neoptera</taxon>
        <taxon>Endopterygota</taxon>
        <taxon>Lepidoptera</taxon>
        <taxon>Glossata</taxon>
        <taxon>Ditrysia</taxon>
        <taxon>Noctuoidea</taxon>
        <taxon>Noctuidae</taxon>
        <taxon>Amphipyrinae</taxon>
        <taxon>Spodoptera</taxon>
    </lineage>
</organism>
<dbReference type="EMBL" id="JACEFF010000624">
    <property type="protein sequence ID" value="KAH9634077.1"/>
    <property type="molecule type" value="Genomic_DNA"/>
</dbReference>
<evidence type="ECO:0000313" key="2">
    <source>
        <dbReference type="EMBL" id="KAH9634077.1"/>
    </source>
</evidence>
<protein>
    <submittedName>
        <fullName evidence="2">Uncharacterized protein</fullName>
    </submittedName>
</protein>
<dbReference type="AlphaFoldDB" id="A0A922MBX7"/>
<dbReference type="Proteomes" id="UP000814243">
    <property type="component" value="Unassembled WGS sequence"/>
</dbReference>